<dbReference type="SUPFAM" id="SSF117281">
    <property type="entry name" value="Kelch motif"/>
    <property type="match status" value="1"/>
</dbReference>
<dbReference type="RefSeq" id="WP_161826164.1">
    <property type="nucleotide sequence ID" value="NZ_WVIC01000031.1"/>
</dbReference>
<sequence length="376" mass="42909">MLHYIGNYAKSRFNAPYPRNIWELKAYRGRLYLGCGNSSNEQPSPNAGPVDIVCYDPASQDFVVEASQIPEEQIERFVILDDRLLLPGHDPTRNDNLRIYLREADGSWTFIPCGEGQRQYHLYDLTPYQGWLYLAKGINFLQSDAAARIRLSDFWAEQYRFTELPVPSRSRLCTMCRPAWRLYHFFEVGGQLYAIGELSNLNTYSGAGPGGAYVYSPWSNAWNQLDNLFFLGVNPKLATIRFSANLNDRLVYIVSKKHNDHHHWPQQMAWTDGQSVTPIPCPEGCEAGFLPWDVTVVDGAAYGLFSKPIGDQFEVQVRTSRDLTNWAVTFTTQLPSFARAFAYLDGDWYLGLGCEWIDGQWYGNPDAAGMIYRWSV</sequence>
<protein>
    <submittedName>
        <fullName evidence="1">Uncharacterized protein</fullName>
    </submittedName>
</protein>
<dbReference type="EMBL" id="WVIC01000031">
    <property type="protein sequence ID" value="NCJ07684.1"/>
    <property type="molecule type" value="Genomic_DNA"/>
</dbReference>
<organism evidence="1 2">
    <name type="scientific">Petrachloros mirabilis ULC683</name>
    <dbReference type="NCBI Taxonomy" id="2781853"/>
    <lineage>
        <taxon>Bacteria</taxon>
        <taxon>Bacillati</taxon>
        <taxon>Cyanobacteriota</taxon>
        <taxon>Cyanophyceae</taxon>
        <taxon>Synechococcales</taxon>
        <taxon>Petrachlorosaceae</taxon>
        <taxon>Petrachloros</taxon>
        <taxon>Petrachloros mirabilis</taxon>
    </lineage>
</organism>
<keyword evidence="2" id="KW-1185">Reference proteome</keyword>
<comment type="caution">
    <text evidence="1">The sequence shown here is derived from an EMBL/GenBank/DDBJ whole genome shotgun (WGS) entry which is preliminary data.</text>
</comment>
<dbReference type="Proteomes" id="UP000607397">
    <property type="component" value="Unassembled WGS sequence"/>
</dbReference>
<name>A0A8K2A866_9CYAN</name>
<evidence type="ECO:0000313" key="2">
    <source>
        <dbReference type="Proteomes" id="UP000607397"/>
    </source>
</evidence>
<dbReference type="InterPro" id="IPR015915">
    <property type="entry name" value="Kelch-typ_b-propeller"/>
</dbReference>
<proteinExistence type="predicted"/>
<reference evidence="1" key="1">
    <citation type="submission" date="2019-12" db="EMBL/GenBank/DDBJ databases">
        <title>High-Quality draft genome sequences of three cyanobacteria isolated from the limestone walls of the Old Cathedral of Coimbra.</title>
        <authorList>
            <person name="Tiago I."/>
            <person name="Soares F."/>
            <person name="Portugal A."/>
        </authorList>
    </citation>
    <scope>NUCLEOTIDE SEQUENCE [LARGE SCALE GENOMIC DNA]</scope>
    <source>
        <strain evidence="1">C</strain>
    </source>
</reference>
<gene>
    <name evidence="1" type="ORF">GS597_14425</name>
</gene>
<evidence type="ECO:0000313" key="1">
    <source>
        <dbReference type="EMBL" id="NCJ07684.1"/>
    </source>
</evidence>
<accession>A0A8K2A866</accession>
<dbReference type="AlphaFoldDB" id="A0A8K2A866"/>